<dbReference type="EMBL" id="LGFG01000004">
    <property type="protein sequence ID" value="KUK23771.1"/>
    <property type="molecule type" value="Genomic_DNA"/>
</dbReference>
<accession>A0A117L2Y3</accession>
<dbReference type="PANTHER" id="PTHR38730">
    <property type="entry name" value="SLL7028 PROTEIN"/>
    <property type="match status" value="1"/>
</dbReference>
<dbReference type="PATRIC" id="fig|93930.3.peg.640"/>
<evidence type="ECO:0000313" key="3">
    <source>
        <dbReference type="EMBL" id="KUK23771.1"/>
    </source>
</evidence>
<dbReference type="Pfam" id="PF09967">
    <property type="entry name" value="DUF2201"/>
    <property type="match status" value="1"/>
</dbReference>
<evidence type="ECO:0000259" key="1">
    <source>
        <dbReference type="Pfam" id="PF09967"/>
    </source>
</evidence>
<feature type="domain" description="Putative metallopeptidase" evidence="2">
    <location>
        <begin position="7"/>
        <end position="255"/>
    </location>
</feature>
<sequence>MKGEKILRKALLNIGKESPFYYYVLLGVKLVPSKNTRNLKLSFSTTGDVMLLYNPEAIEKKPLRMLQALLIHEVMHIVLQHFRIKPKDERDRKIWDLAMDAAINQYIPELAAFGIPLDVLVKEGHATDNDTLFVLPPEWMMFENAEAYHKWILEEMERLGRYDVEVVAEFRDNVDDHSGLFEEDVPVEMILDLTKDRTKKAFNLFGDTLPSGVKREVSLSIENPELDWKTLLRRFFGVSIKADRHTTPLRPNRRYDHLPGWRNEYLPRIAAVVDTSGSIVEKELNQFISELEKISNIAGEELWLVQVDKSVTSAMKYRSGKWKDLEIVGGGSTDLQPAIDYSERVLRSEGTVVFTDGHTDVPIARRRILFVLSRYHNEEFLKEARKMYGRDAVVVLS</sequence>
<dbReference type="InterPro" id="IPR018698">
    <property type="entry name" value="VWA-like_dom"/>
</dbReference>
<protein>
    <recommendedName>
        <fullName evidence="5">Metallopeptidase domain-containing protein</fullName>
    </recommendedName>
</protein>
<dbReference type="Proteomes" id="UP000058636">
    <property type="component" value="Unassembled WGS sequence"/>
</dbReference>
<organism evidence="3 4">
    <name type="scientific">Thermotoga petrophila</name>
    <dbReference type="NCBI Taxonomy" id="93929"/>
    <lineage>
        <taxon>Bacteria</taxon>
        <taxon>Thermotogati</taxon>
        <taxon>Thermotogota</taxon>
        <taxon>Thermotogae</taxon>
        <taxon>Thermotogales</taxon>
        <taxon>Thermotogaceae</taxon>
        <taxon>Thermotoga</taxon>
    </lineage>
</organism>
<feature type="domain" description="VWA-like" evidence="1">
    <location>
        <begin position="269"/>
        <end position="372"/>
    </location>
</feature>
<dbReference type="PANTHER" id="PTHR38730:SF1">
    <property type="entry name" value="SLL7028 PROTEIN"/>
    <property type="match status" value="1"/>
</dbReference>
<comment type="caution">
    <text evidence="3">The sequence shown here is derived from an EMBL/GenBank/DDBJ whole genome shotgun (WGS) entry which is preliminary data.</text>
</comment>
<reference evidence="3 4" key="1">
    <citation type="journal article" date="2015" name="MBio">
        <title>Genome-Resolved Metagenomic Analysis Reveals Roles for Candidate Phyla and Other Microbial Community Members in Biogeochemical Transformations in Oil Reservoirs.</title>
        <authorList>
            <person name="Hu P."/>
            <person name="Tom L."/>
            <person name="Singh A."/>
            <person name="Thomas B.C."/>
            <person name="Baker B.J."/>
            <person name="Piceno Y.M."/>
            <person name="Andersen G.L."/>
            <person name="Banfield J.F."/>
        </authorList>
    </citation>
    <scope>NUCLEOTIDE SEQUENCE [LARGE SCALE GENOMIC DNA]</scope>
    <source>
        <strain evidence="3">46_26</strain>
    </source>
</reference>
<evidence type="ECO:0000313" key="4">
    <source>
        <dbReference type="Proteomes" id="UP000058636"/>
    </source>
</evidence>
<dbReference type="InterPro" id="IPR025154">
    <property type="entry name" value="Put_metallopeptidase_dom"/>
</dbReference>
<gene>
    <name evidence="3" type="ORF">XD57_0117</name>
</gene>
<evidence type="ECO:0000259" key="2">
    <source>
        <dbReference type="Pfam" id="PF13203"/>
    </source>
</evidence>
<evidence type="ECO:0008006" key="5">
    <source>
        <dbReference type="Google" id="ProtNLM"/>
    </source>
</evidence>
<dbReference type="AlphaFoldDB" id="A0A117L2Y3"/>
<name>A0A117L2Y3_9THEM</name>
<dbReference type="Pfam" id="PF13203">
    <property type="entry name" value="DUF2201_N"/>
    <property type="match status" value="1"/>
</dbReference>
<proteinExistence type="predicted"/>